<accession>A0ABC8EGA3</accession>
<evidence type="ECO:0000256" key="3">
    <source>
        <dbReference type="ARBA" id="ARBA00038412"/>
    </source>
</evidence>
<keyword evidence="6" id="KW-0614">Plasmid</keyword>
<reference evidence="6 7" key="1">
    <citation type="submission" date="2022-09" db="EMBL/GenBank/DDBJ databases">
        <title>complete genome sequences of Clostridium tetani str. KHSU-234311-028 isolated from soil.</title>
        <authorList>
            <person name="Sekizuka T."/>
            <person name="Shitada C."/>
            <person name="Takahashi M."/>
            <person name="Kuroda M."/>
        </authorList>
    </citation>
    <scope>NUCLEOTIDE SEQUENCE [LARGE SCALE GENOMIC DNA]</scope>
    <source>
        <strain evidence="6 7">KHSU-234311-028</strain>
        <plasmid evidence="6 7">pKHSU-234311-028-2</plasmid>
    </source>
</reference>
<keyword evidence="1" id="KW-0540">Nuclease</keyword>
<comment type="similarity">
    <text evidence="3">Belongs to the HNH nuclease family.</text>
</comment>
<evidence type="ECO:0000256" key="2">
    <source>
        <dbReference type="ARBA" id="ARBA00022801"/>
    </source>
</evidence>
<evidence type="ECO:0000256" key="4">
    <source>
        <dbReference type="ARBA" id="ARBA00040194"/>
    </source>
</evidence>
<keyword evidence="2" id="KW-0378">Hydrolase</keyword>
<dbReference type="Gene3D" id="1.10.30.50">
    <property type="match status" value="1"/>
</dbReference>
<sequence length="131" mass="15911">MAIRSKKPCKKFRCKNLTQYPNKYCDLHSDLEEKEKYQMNKQYDFHIRNKRDRRYSDFYHSTEWIKVRQLRLTIDNGLCQQCLKDKKITLADVVHHKVELKDDWSKRIDVDNLLSLCHKCHNTIHSIPPSY</sequence>
<evidence type="ECO:0000313" key="7">
    <source>
        <dbReference type="Proteomes" id="UP001321763"/>
    </source>
</evidence>
<dbReference type="AlphaFoldDB" id="A0ABC8EGA3"/>
<dbReference type="GO" id="GO:0016787">
    <property type="term" value="F:hydrolase activity"/>
    <property type="evidence" value="ECO:0007669"/>
    <property type="project" value="UniProtKB-KW"/>
</dbReference>
<dbReference type="Pfam" id="PF01844">
    <property type="entry name" value="HNH"/>
    <property type="match status" value="1"/>
</dbReference>
<dbReference type="EMBL" id="AP026820">
    <property type="protein sequence ID" value="BDR82545.1"/>
    <property type="molecule type" value="Genomic_DNA"/>
</dbReference>
<proteinExistence type="inferred from homology"/>
<dbReference type="InterPro" id="IPR002711">
    <property type="entry name" value="HNH"/>
</dbReference>
<organism evidence="6 7">
    <name type="scientific">Clostridium tetani</name>
    <dbReference type="NCBI Taxonomy" id="1513"/>
    <lineage>
        <taxon>Bacteria</taxon>
        <taxon>Bacillati</taxon>
        <taxon>Bacillota</taxon>
        <taxon>Clostridia</taxon>
        <taxon>Eubacteriales</taxon>
        <taxon>Clostridiaceae</taxon>
        <taxon>Clostridium</taxon>
    </lineage>
</organism>
<dbReference type="InterPro" id="IPR003615">
    <property type="entry name" value="HNH_nuc"/>
</dbReference>
<geneLocation type="plasmid" evidence="6 7">
    <name>pKHSU-234311-028-2</name>
</geneLocation>
<protein>
    <recommendedName>
        <fullName evidence="4">Putative HNH nuclease YajD</fullName>
    </recommendedName>
</protein>
<dbReference type="SMART" id="SM00507">
    <property type="entry name" value="HNHc"/>
    <property type="match status" value="1"/>
</dbReference>
<evidence type="ECO:0000313" key="6">
    <source>
        <dbReference type="EMBL" id="BDR82545.1"/>
    </source>
</evidence>
<feature type="domain" description="HNH nuclease" evidence="5">
    <location>
        <begin position="66"/>
        <end position="122"/>
    </location>
</feature>
<dbReference type="GO" id="GO:0004519">
    <property type="term" value="F:endonuclease activity"/>
    <property type="evidence" value="ECO:0007669"/>
    <property type="project" value="UniProtKB-KW"/>
</dbReference>
<dbReference type="Proteomes" id="UP001321763">
    <property type="component" value="Plasmid pKHSU-234311-028-2"/>
</dbReference>
<dbReference type="PANTHER" id="PTHR41286:SF1">
    <property type="entry name" value="HNH NUCLEASE YAJD-RELATED"/>
    <property type="match status" value="1"/>
</dbReference>
<dbReference type="PANTHER" id="PTHR41286">
    <property type="entry name" value="HNH NUCLEASE YAJD-RELATED"/>
    <property type="match status" value="1"/>
</dbReference>
<name>A0ABC8EGA3_CLOTA</name>
<keyword evidence="6" id="KW-0255">Endonuclease</keyword>
<dbReference type="RefSeq" id="WP_317725139.1">
    <property type="nucleotide sequence ID" value="NZ_AP026820.1"/>
</dbReference>
<gene>
    <name evidence="6" type="ORF">K234311028_p20280</name>
</gene>
<evidence type="ECO:0000256" key="1">
    <source>
        <dbReference type="ARBA" id="ARBA00022722"/>
    </source>
</evidence>
<evidence type="ECO:0000259" key="5">
    <source>
        <dbReference type="SMART" id="SM00507"/>
    </source>
</evidence>